<gene>
    <name evidence="1" type="ORF">E3N88_15299</name>
</gene>
<comment type="caution">
    <text evidence="1">The sequence shown here is derived from an EMBL/GenBank/DDBJ whole genome shotgun (WGS) entry which is preliminary data.</text>
</comment>
<dbReference type="OrthoDB" id="1688093at2759"/>
<organism evidence="1 2">
    <name type="scientific">Mikania micrantha</name>
    <name type="common">bitter vine</name>
    <dbReference type="NCBI Taxonomy" id="192012"/>
    <lineage>
        <taxon>Eukaryota</taxon>
        <taxon>Viridiplantae</taxon>
        <taxon>Streptophyta</taxon>
        <taxon>Embryophyta</taxon>
        <taxon>Tracheophyta</taxon>
        <taxon>Spermatophyta</taxon>
        <taxon>Magnoliopsida</taxon>
        <taxon>eudicotyledons</taxon>
        <taxon>Gunneridae</taxon>
        <taxon>Pentapetalae</taxon>
        <taxon>asterids</taxon>
        <taxon>campanulids</taxon>
        <taxon>Asterales</taxon>
        <taxon>Asteraceae</taxon>
        <taxon>Asteroideae</taxon>
        <taxon>Heliantheae alliance</taxon>
        <taxon>Eupatorieae</taxon>
        <taxon>Mikania</taxon>
    </lineage>
</organism>
<reference evidence="1 2" key="1">
    <citation type="submission" date="2019-05" db="EMBL/GenBank/DDBJ databases">
        <title>Mikania micrantha, genome provides insights into the molecular mechanism of rapid growth.</title>
        <authorList>
            <person name="Liu B."/>
        </authorList>
    </citation>
    <scope>NUCLEOTIDE SEQUENCE [LARGE SCALE GENOMIC DNA]</scope>
    <source>
        <strain evidence="1">NLD-2019</strain>
        <tissue evidence="1">Leaf</tissue>
    </source>
</reference>
<sequence length="148" mass="17071">MTGKFENIFHQKIYALYTCDDGRVKHNTSPPMAAKKENALVGMKKLWIGDNQTKNREMQSAEQLVLDLSTPDLRENALLELSKVCLLMRFRCRGFMILPFNRFRNQFDDADLDYAILQRRKTSKQETTNPTLANPILPVLAAEFDCDL</sequence>
<dbReference type="Proteomes" id="UP000326396">
    <property type="component" value="Linkage Group LG16"/>
</dbReference>
<proteinExistence type="predicted"/>
<keyword evidence="2" id="KW-1185">Reference proteome</keyword>
<evidence type="ECO:0000313" key="1">
    <source>
        <dbReference type="EMBL" id="KAD5507596.1"/>
    </source>
</evidence>
<dbReference type="AlphaFoldDB" id="A0A5N6NV86"/>
<evidence type="ECO:0000313" key="2">
    <source>
        <dbReference type="Proteomes" id="UP000326396"/>
    </source>
</evidence>
<protein>
    <submittedName>
        <fullName evidence="1">Uncharacterized protein</fullName>
    </submittedName>
</protein>
<accession>A0A5N6NV86</accession>
<dbReference type="EMBL" id="SZYD01000008">
    <property type="protein sequence ID" value="KAD5507596.1"/>
    <property type="molecule type" value="Genomic_DNA"/>
</dbReference>
<name>A0A5N6NV86_9ASTR</name>